<organism evidence="1 2">
    <name type="scientific">Kutzneria buriramensis</name>
    <dbReference type="NCBI Taxonomy" id="1045776"/>
    <lineage>
        <taxon>Bacteria</taxon>
        <taxon>Bacillati</taxon>
        <taxon>Actinomycetota</taxon>
        <taxon>Actinomycetes</taxon>
        <taxon>Pseudonocardiales</taxon>
        <taxon>Pseudonocardiaceae</taxon>
        <taxon>Kutzneria</taxon>
    </lineage>
</organism>
<evidence type="ECO:0000313" key="1">
    <source>
        <dbReference type="EMBL" id="REH50352.1"/>
    </source>
</evidence>
<dbReference type="SUPFAM" id="SSF53756">
    <property type="entry name" value="UDP-Glycosyltransferase/glycogen phosphorylase"/>
    <property type="match status" value="1"/>
</dbReference>
<dbReference type="AlphaFoldDB" id="A0A3E0HUZ7"/>
<reference evidence="1 2" key="1">
    <citation type="submission" date="2018-08" db="EMBL/GenBank/DDBJ databases">
        <title>Genomic Encyclopedia of Archaeal and Bacterial Type Strains, Phase II (KMG-II): from individual species to whole genera.</title>
        <authorList>
            <person name="Goeker M."/>
        </authorList>
    </citation>
    <scope>NUCLEOTIDE SEQUENCE [LARGE SCALE GENOMIC DNA]</scope>
    <source>
        <strain evidence="1 2">DSM 45791</strain>
    </source>
</reference>
<dbReference type="RefSeq" id="WP_116174838.1">
    <property type="nucleotide sequence ID" value="NZ_CP144375.1"/>
</dbReference>
<dbReference type="EMBL" id="QUNO01000004">
    <property type="protein sequence ID" value="REH50352.1"/>
    <property type="molecule type" value="Genomic_DNA"/>
</dbReference>
<evidence type="ECO:0000313" key="2">
    <source>
        <dbReference type="Proteomes" id="UP000256269"/>
    </source>
</evidence>
<accession>A0A3E0HUZ7</accession>
<protein>
    <recommendedName>
        <fullName evidence="3">UDP:flavonoid glycosyltransferase YjiC (YdhE family)</fullName>
    </recommendedName>
</protein>
<evidence type="ECO:0008006" key="3">
    <source>
        <dbReference type="Google" id="ProtNLM"/>
    </source>
</evidence>
<dbReference type="OrthoDB" id="6620093at2"/>
<proteinExistence type="predicted"/>
<sequence>MGRVVITATTSHLGPMRTIAATIANRGHDIELITGLEPPTGRSLVDQHRRLCRLLAESDQPTVVVGDVVFHGTLPLSYGAPGPRPAALILVGTEPYSLSSIDTAPAGFGLPPDRTAAGRERNRRAYEYVRDALGCVQEEFVDAMRSVGVTRDPLPFVMDAPILAADRFLQLSVEELSYRRSDTPSHVRFVGALPSAGCADEVVVSDGSFDTVQNALRHAKPLVLTGRSAQQLEGNTRAAATGAALYLATDKPSEDDIDEAIRIVSTDPTYRGNAERLAAEYARLDALGSIADVVAGYLGR</sequence>
<comment type="caution">
    <text evidence="1">The sequence shown here is derived from an EMBL/GenBank/DDBJ whole genome shotgun (WGS) entry which is preliminary data.</text>
</comment>
<dbReference type="Gene3D" id="3.40.50.2000">
    <property type="entry name" value="Glycogen Phosphorylase B"/>
    <property type="match status" value="3"/>
</dbReference>
<name>A0A3E0HUZ7_9PSEU</name>
<dbReference type="Proteomes" id="UP000256269">
    <property type="component" value="Unassembled WGS sequence"/>
</dbReference>
<gene>
    <name evidence="1" type="ORF">BCF44_104631</name>
</gene>
<keyword evidence="2" id="KW-1185">Reference proteome</keyword>